<evidence type="ECO:0000313" key="2">
    <source>
        <dbReference type="Proteomes" id="UP000308186"/>
    </source>
</evidence>
<dbReference type="AlphaFoldDB" id="A0AAX2UZ39"/>
<reference evidence="1 2" key="1">
    <citation type="submission" date="2019-06" db="EMBL/GenBank/DDBJ databases">
        <title>Genome Announcement To Ensure Probiotic Safety of Streptococcus salivarius UBSS01.</title>
        <authorList>
            <person name="Sulthana A."/>
            <person name="Lakshmi S.G."/>
            <person name="Madempudi R.S."/>
        </authorList>
    </citation>
    <scope>NUCLEOTIDE SEQUENCE [LARGE SCALE GENOMIC DNA]</scope>
    <source>
        <strain evidence="1 2">UBSS01</strain>
    </source>
</reference>
<dbReference type="Proteomes" id="UP000308186">
    <property type="component" value="Unassembled WGS sequence"/>
</dbReference>
<organism evidence="1 2">
    <name type="scientific">Streptococcus salivarius</name>
    <dbReference type="NCBI Taxonomy" id="1304"/>
    <lineage>
        <taxon>Bacteria</taxon>
        <taxon>Bacillati</taxon>
        <taxon>Bacillota</taxon>
        <taxon>Bacilli</taxon>
        <taxon>Lactobacillales</taxon>
        <taxon>Streptococcaceae</taxon>
        <taxon>Streptococcus</taxon>
    </lineage>
</organism>
<protein>
    <submittedName>
        <fullName evidence="1">Uncharacterized protein</fullName>
    </submittedName>
</protein>
<comment type="caution">
    <text evidence="1">The sequence shown here is derived from an EMBL/GenBank/DDBJ whole genome shotgun (WGS) entry which is preliminary data.</text>
</comment>
<proteinExistence type="predicted"/>
<name>A0AAX2UZ39_STRSL</name>
<evidence type="ECO:0000313" key="1">
    <source>
        <dbReference type="EMBL" id="TNF65642.1"/>
    </source>
</evidence>
<sequence>MKPTIDAWAARHGVSRVALDELESMLGLEDLTPGTKYDPGLSESAVQNNLRLELAKYKDWRVWRNNVGALKDSRGVPVRFGLANDSEAMNDKFKSSDLICGHSIVITPEMVGTRILQHVHIECKKQGWSYTGDEHETAQLRWLMMVTLAGGRAYFFNGQRYDDPQHHV</sequence>
<accession>A0AAX2UZ39</accession>
<dbReference type="EMBL" id="VDCW01000028">
    <property type="protein sequence ID" value="TNF65642.1"/>
    <property type="molecule type" value="Genomic_DNA"/>
</dbReference>
<gene>
    <name evidence="1" type="ORF">FBF48_10425</name>
</gene>